<keyword evidence="2" id="KW-1185">Reference proteome</keyword>
<dbReference type="Proteomes" id="UP000273807">
    <property type="component" value="Unassembled WGS sequence"/>
</dbReference>
<protein>
    <submittedName>
        <fullName evidence="1">Uncharacterized protein</fullName>
    </submittedName>
</protein>
<dbReference type="EMBL" id="RBED01000049">
    <property type="protein sequence ID" value="RNL58974.1"/>
    <property type="molecule type" value="Genomic_DNA"/>
</dbReference>
<sequence length="135" mass="13646">MPSNPLFLKSASISVSGVEYADLITNVVFTPTTPTLTHKGISGKVATSVGATEWSVTFDYAQSFDTAGSLALRLFNDEGKKVPAIFKPEGAASAATITATVTLLPGTMGGAVDAAATSSVTLPIDGKPTIVPASA</sequence>
<dbReference type="AlphaFoldDB" id="A0A3N0C7Y7"/>
<proteinExistence type="predicted"/>
<evidence type="ECO:0000313" key="1">
    <source>
        <dbReference type="EMBL" id="RNL58974.1"/>
    </source>
</evidence>
<reference evidence="1 2" key="1">
    <citation type="submission" date="2018-10" db="EMBL/GenBank/DDBJ databases">
        <title>Genome sequencing of Arthrobacter oryzae TNB02.</title>
        <authorList>
            <person name="Cho Y.-J."/>
            <person name="Cho A."/>
            <person name="Kim O.-S."/>
        </authorList>
    </citation>
    <scope>NUCLEOTIDE SEQUENCE [LARGE SCALE GENOMIC DNA]</scope>
    <source>
        <strain evidence="1 2">TNB02</strain>
    </source>
</reference>
<gene>
    <name evidence="1" type="ORF">D7003_03035</name>
</gene>
<organism evidence="1 2">
    <name type="scientific">Arthrobacter oryzae</name>
    <dbReference type="NCBI Taxonomy" id="409290"/>
    <lineage>
        <taxon>Bacteria</taxon>
        <taxon>Bacillati</taxon>
        <taxon>Actinomycetota</taxon>
        <taxon>Actinomycetes</taxon>
        <taxon>Micrococcales</taxon>
        <taxon>Micrococcaceae</taxon>
        <taxon>Arthrobacter</taxon>
    </lineage>
</organism>
<dbReference type="OrthoDB" id="5069167at2"/>
<dbReference type="RefSeq" id="WP_123254020.1">
    <property type="nucleotide sequence ID" value="NZ_RBED01000049.1"/>
</dbReference>
<name>A0A3N0C7Y7_9MICC</name>
<comment type="caution">
    <text evidence="1">The sequence shown here is derived from an EMBL/GenBank/DDBJ whole genome shotgun (WGS) entry which is preliminary data.</text>
</comment>
<accession>A0A3N0C7Y7</accession>
<evidence type="ECO:0000313" key="2">
    <source>
        <dbReference type="Proteomes" id="UP000273807"/>
    </source>
</evidence>